<dbReference type="Proteomes" id="UP001732700">
    <property type="component" value="Chromosome 5A"/>
</dbReference>
<sequence>MRADEMVCGRPGAYPGGSAAGPTTSRAADRAEEEETRTLGRNAAAGTKLASQCVRPCVRDTMRVLRECRDCVCPAVSSYPSMTHHSSIGQVQQLWNKWEIQMMVMVSFSLQVFLLSLAGFRKRHSSSVLNMVLWLAYLSADSAAVFVLGRLTLYTGEPRHQLLLFWAPFVLFHLGGQETITAFSMEDCKLWKRHLLNLTTQVSLATYVVAKQWHGGNQLVAPMVFMFISGTVKYAERIWALKVATETREPGSSSFARLYFSWFAEDFYNDMANIISQKDEKNFRRIMESVQKSFWLSLHFVMDVTPSVAGHGLHVLGIVDRIEGCEDSANHLVYRIAEIHLSLLCDYLYTRIEGIKGVVRRFITLVLTSIALALFLAARVQDMGYSRADVTISYILLVGALMMEISSILMWVLSPYWPYMSVSYLNWYADYYRSANRIRILVCDISKAAGTVLLHVIRCTPRPENRVEWSRKMKQYNMLHGCIHEKQAGRLEKMMRRIGIKQGDCITYVVISSEVKKLLLGKLVEIKKTNASGGGGGAGEEGLSWKSFDGKWARRWAFDANNASAAQRALEVSKIQGSSFVSSVYLWHIVTDICLLVDDDSTSSDSNFKIFSHEVSNYTMYLVAKRDATLDSSGYFRLKSRRKGLVRALSKHSGDLKEFIEGVRDGSIGTKHRNSSGLKLAHDVSSELLKPEAEAHRWELIATVWVEMLCYIALNCGAEFHAKALINGGEFVSHVKIVLFILGFCFS</sequence>
<organism evidence="1 2">
    <name type="scientific">Avena sativa</name>
    <name type="common">Oat</name>
    <dbReference type="NCBI Taxonomy" id="4498"/>
    <lineage>
        <taxon>Eukaryota</taxon>
        <taxon>Viridiplantae</taxon>
        <taxon>Streptophyta</taxon>
        <taxon>Embryophyta</taxon>
        <taxon>Tracheophyta</taxon>
        <taxon>Spermatophyta</taxon>
        <taxon>Magnoliopsida</taxon>
        <taxon>Liliopsida</taxon>
        <taxon>Poales</taxon>
        <taxon>Poaceae</taxon>
        <taxon>BOP clade</taxon>
        <taxon>Pooideae</taxon>
        <taxon>Poodae</taxon>
        <taxon>Poeae</taxon>
        <taxon>Poeae Chloroplast Group 1 (Aveneae type)</taxon>
        <taxon>Aveninae</taxon>
        <taxon>Avena</taxon>
    </lineage>
</organism>
<keyword evidence="2" id="KW-1185">Reference proteome</keyword>
<accession>A0ACD5XZ00</accession>
<proteinExistence type="predicted"/>
<evidence type="ECO:0000313" key="2">
    <source>
        <dbReference type="Proteomes" id="UP001732700"/>
    </source>
</evidence>
<evidence type="ECO:0000313" key="1">
    <source>
        <dbReference type="EnsemblPlants" id="AVESA.00010b.r2.5AG0860300.1.CDS"/>
    </source>
</evidence>
<protein>
    <submittedName>
        <fullName evidence="1">Uncharacterized protein</fullName>
    </submittedName>
</protein>
<reference evidence="1" key="2">
    <citation type="submission" date="2025-09" db="UniProtKB">
        <authorList>
            <consortium name="EnsemblPlants"/>
        </authorList>
    </citation>
    <scope>IDENTIFICATION</scope>
</reference>
<reference evidence="1" key="1">
    <citation type="submission" date="2021-05" db="EMBL/GenBank/DDBJ databases">
        <authorList>
            <person name="Scholz U."/>
            <person name="Mascher M."/>
            <person name="Fiebig A."/>
        </authorList>
    </citation>
    <scope>NUCLEOTIDE SEQUENCE [LARGE SCALE GENOMIC DNA]</scope>
</reference>
<name>A0ACD5XZ00_AVESA</name>
<dbReference type="EnsemblPlants" id="AVESA.00010b.r2.5AG0860300.1">
    <property type="protein sequence ID" value="AVESA.00010b.r2.5AG0860300.1.CDS"/>
    <property type="gene ID" value="AVESA.00010b.r2.5AG0860300"/>
</dbReference>